<protein>
    <submittedName>
        <fullName evidence="1">Uncharacterized protein</fullName>
    </submittedName>
</protein>
<evidence type="ECO:0000313" key="2">
    <source>
        <dbReference type="Proteomes" id="UP000267268"/>
    </source>
</evidence>
<dbReference type="EMBL" id="CP034562">
    <property type="protein sequence ID" value="AZQ63208.1"/>
    <property type="molecule type" value="Genomic_DNA"/>
</dbReference>
<accession>A0A3Q9FMJ9</accession>
<dbReference type="KEGG" id="fll:EI427_13445"/>
<dbReference type="Proteomes" id="UP000267268">
    <property type="component" value="Chromosome 1"/>
</dbReference>
<organism evidence="1 2">
    <name type="scientific">Flammeovirga pectinis</name>
    <dbReference type="NCBI Taxonomy" id="2494373"/>
    <lineage>
        <taxon>Bacteria</taxon>
        <taxon>Pseudomonadati</taxon>
        <taxon>Bacteroidota</taxon>
        <taxon>Cytophagia</taxon>
        <taxon>Cytophagales</taxon>
        <taxon>Flammeovirgaceae</taxon>
        <taxon>Flammeovirga</taxon>
    </lineage>
</organism>
<proteinExistence type="predicted"/>
<dbReference type="RefSeq" id="WP_126615477.1">
    <property type="nucleotide sequence ID" value="NZ_CP034562.1"/>
</dbReference>
<reference evidence="1 2" key="1">
    <citation type="submission" date="2018-12" db="EMBL/GenBank/DDBJ databases">
        <title>Flammeovirga pectinis sp. nov., isolated from the gut of the Korean scallop, Patinopecten yessoensis.</title>
        <authorList>
            <person name="Bae J.-W."/>
            <person name="Jeong Y.-S."/>
            <person name="Kang W."/>
        </authorList>
    </citation>
    <scope>NUCLEOTIDE SEQUENCE [LARGE SCALE GENOMIC DNA]</scope>
    <source>
        <strain evidence="1 2">L12M1</strain>
    </source>
</reference>
<keyword evidence="2" id="KW-1185">Reference proteome</keyword>
<evidence type="ECO:0000313" key="1">
    <source>
        <dbReference type="EMBL" id="AZQ63208.1"/>
    </source>
</evidence>
<sequence length="128" mass="15189">MLQDKRDYIKRLIKDLEKMMLRFQGLDWRLHRDEIESTVDKYITEIMKINPEDDTQEMILKVMDLSAKLDFIQLELLTDALASKGKVTGERKYLEAALKLYQKIEDVDVMTFSFVRHQKISELTTMLT</sequence>
<dbReference type="OrthoDB" id="980094at2"/>
<gene>
    <name evidence="1" type="ORF">EI427_13445</name>
</gene>
<name>A0A3Q9FMJ9_9BACT</name>
<dbReference type="AlphaFoldDB" id="A0A3Q9FMJ9"/>